<reference evidence="1" key="2">
    <citation type="submission" date="2020-09" db="EMBL/GenBank/DDBJ databases">
        <authorList>
            <person name="Sun Q."/>
            <person name="Zhou Y."/>
        </authorList>
    </citation>
    <scope>NUCLEOTIDE SEQUENCE</scope>
    <source>
        <strain evidence="1">CGMCC 4.3508</strain>
    </source>
</reference>
<dbReference type="EMBL" id="BMMH01000012">
    <property type="protein sequence ID" value="GGL30040.1"/>
    <property type="molecule type" value="Genomic_DNA"/>
</dbReference>
<dbReference type="Pfam" id="PF10604">
    <property type="entry name" value="Polyketide_cyc2"/>
    <property type="match status" value="1"/>
</dbReference>
<gene>
    <name evidence="1" type="ORF">GCM10011588_50990</name>
</gene>
<comment type="caution">
    <text evidence="1">The sequence shown here is derived from an EMBL/GenBank/DDBJ whole genome shotgun (WGS) entry which is preliminary data.</text>
</comment>
<name>A0A917VXC9_9NOCA</name>
<evidence type="ECO:0000313" key="1">
    <source>
        <dbReference type="EMBL" id="GGL30040.1"/>
    </source>
</evidence>
<dbReference type="Proteomes" id="UP000638263">
    <property type="component" value="Unassembled WGS sequence"/>
</dbReference>
<organism evidence="1 2">
    <name type="scientific">Nocardia jinanensis</name>
    <dbReference type="NCBI Taxonomy" id="382504"/>
    <lineage>
        <taxon>Bacteria</taxon>
        <taxon>Bacillati</taxon>
        <taxon>Actinomycetota</taxon>
        <taxon>Actinomycetes</taxon>
        <taxon>Mycobacteriales</taxon>
        <taxon>Nocardiaceae</taxon>
        <taxon>Nocardia</taxon>
    </lineage>
</organism>
<dbReference type="InterPro" id="IPR019587">
    <property type="entry name" value="Polyketide_cyclase/dehydratase"/>
</dbReference>
<dbReference type="CDD" id="cd07818">
    <property type="entry name" value="SRPBCC_1"/>
    <property type="match status" value="1"/>
</dbReference>
<dbReference type="Gene3D" id="3.30.530.20">
    <property type="match status" value="1"/>
</dbReference>
<evidence type="ECO:0000313" key="2">
    <source>
        <dbReference type="Proteomes" id="UP000638263"/>
    </source>
</evidence>
<dbReference type="InterPro" id="IPR023393">
    <property type="entry name" value="START-like_dom_sf"/>
</dbReference>
<proteinExistence type="predicted"/>
<reference evidence="1" key="1">
    <citation type="journal article" date="2014" name="Int. J. Syst. Evol. Microbiol.">
        <title>Complete genome sequence of Corynebacterium casei LMG S-19264T (=DSM 44701T), isolated from a smear-ripened cheese.</title>
        <authorList>
            <consortium name="US DOE Joint Genome Institute (JGI-PGF)"/>
            <person name="Walter F."/>
            <person name="Albersmeier A."/>
            <person name="Kalinowski J."/>
            <person name="Ruckert C."/>
        </authorList>
    </citation>
    <scope>NUCLEOTIDE SEQUENCE</scope>
    <source>
        <strain evidence="1">CGMCC 4.3508</strain>
    </source>
</reference>
<accession>A0A917VXC9</accession>
<dbReference type="AlphaFoldDB" id="A0A917VXC9"/>
<dbReference type="RefSeq" id="WP_058854066.1">
    <property type="nucleotide sequence ID" value="NZ_BMMH01000012.1"/>
</dbReference>
<keyword evidence="2" id="KW-1185">Reference proteome</keyword>
<sequence>MSDSSTFIVERATTIAAPEPRIRALVDDFHHWRDWSPWEDADPDLNRTYSGPGSGVGARYDWEGNRRAGAGTMTITASEPGRVGIDLAFRKPFRNQNEVTFRLVPTGDTTEVTWRMTGRKNLFFKVFGFLFPMDRFIGPDFEKGLVRLKGRAEAAT</sequence>
<dbReference type="SUPFAM" id="SSF55961">
    <property type="entry name" value="Bet v1-like"/>
    <property type="match status" value="1"/>
</dbReference>
<protein>
    <submittedName>
        <fullName evidence="1">Polyketide cyclase</fullName>
    </submittedName>
</protein>